<evidence type="ECO:0000256" key="1">
    <source>
        <dbReference type="SAM" id="MobiDB-lite"/>
    </source>
</evidence>
<feature type="region of interest" description="Disordered" evidence="1">
    <location>
        <begin position="296"/>
        <end position="355"/>
    </location>
</feature>
<feature type="compositionally biased region" description="Basic residues" evidence="1">
    <location>
        <begin position="1"/>
        <end position="19"/>
    </location>
</feature>
<evidence type="ECO:0008006" key="4">
    <source>
        <dbReference type="Google" id="ProtNLM"/>
    </source>
</evidence>
<accession>A0A1D1UIP5</accession>
<keyword evidence="3" id="KW-1185">Reference proteome</keyword>
<dbReference type="AlphaFoldDB" id="A0A1D1UIP5"/>
<feature type="compositionally biased region" description="Polar residues" evidence="1">
    <location>
        <begin position="332"/>
        <end position="343"/>
    </location>
</feature>
<organism evidence="2 3">
    <name type="scientific">Ramazzottius varieornatus</name>
    <name type="common">Water bear</name>
    <name type="synonym">Tardigrade</name>
    <dbReference type="NCBI Taxonomy" id="947166"/>
    <lineage>
        <taxon>Eukaryota</taxon>
        <taxon>Metazoa</taxon>
        <taxon>Ecdysozoa</taxon>
        <taxon>Tardigrada</taxon>
        <taxon>Eutardigrada</taxon>
        <taxon>Parachela</taxon>
        <taxon>Hypsibioidea</taxon>
        <taxon>Ramazzottiidae</taxon>
        <taxon>Ramazzottius</taxon>
    </lineage>
</organism>
<feature type="region of interest" description="Disordered" evidence="1">
    <location>
        <begin position="1"/>
        <end position="32"/>
    </location>
</feature>
<name>A0A1D1UIP5_RAMVA</name>
<dbReference type="OrthoDB" id="10069792at2759"/>
<sequence length="355" mass="41354">MSAKKGKSTSKSKGKKKKVTPVAPPADLPPDPILIAIQARKDGKSKRQEAHKLCQQYIKELQQEIEVDIRPYREYRDDEYRAIKVRFANEATAYAQHLAATQRQLDARHHRLLQKLSSELSRVRDFRQDLGKKLADLEYLRDVKEGQKNTIGTLKKQLDTAREEQAEGAQRIRLRHAKHRLIDLEGREHRLEILSEHLAKETLPYFVYRLKIKMDENRRLRADVLRRVNEVKLLNKFRAELDAKDKMLAFDYQHLLKYRQNTSAMLKRLAISPVPTAPMERDFLMSPHGVRGWSWRQPSMAPLPVEDTRPSTASKSFMKSDDLNKEEKMDDSSQCPIFDQQPQDDLVPRQSAEEN</sequence>
<proteinExistence type="predicted"/>
<comment type="caution">
    <text evidence="2">The sequence shown here is derived from an EMBL/GenBank/DDBJ whole genome shotgun (WGS) entry which is preliminary data.</text>
</comment>
<dbReference type="Proteomes" id="UP000186922">
    <property type="component" value="Unassembled WGS sequence"/>
</dbReference>
<dbReference type="EMBL" id="BDGG01000001">
    <property type="protein sequence ID" value="GAU87117.1"/>
    <property type="molecule type" value="Genomic_DNA"/>
</dbReference>
<reference evidence="2 3" key="1">
    <citation type="journal article" date="2016" name="Nat. Commun.">
        <title>Extremotolerant tardigrade genome and improved radiotolerance of human cultured cells by tardigrade-unique protein.</title>
        <authorList>
            <person name="Hashimoto T."/>
            <person name="Horikawa D.D."/>
            <person name="Saito Y."/>
            <person name="Kuwahara H."/>
            <person name="Kozuka-Hata H."/>
            <person name="Shin-I T."/>
            <person name="Minakuchi Y."/>
            <person name="Ohishi K."/>
            <person name="Motoyama A."/>
            <person name="Aizu T."/>
            <person name="Enomoto A."/>
            <person name="Kondo K."/>
            <person name="Tanaka S."/>
            <person name="Hara Y."/>
            <person name="Koshikawa S."/>
            <person name="Sagara H."/>
            <person name="Miura T."/>
            <person name="Yokobori S."/>
            <person name="Miyagawa K."/>
            <person name="Suzuki Y."/>
            <person name="Kubo T."/>
            <person name="Oyama M."/>
            <person name="Kohara Y."/>
            <person name="Fujiyama A."/>
            <person name="Arakawa K."/>
            <person name="Katayama T."/>
            <person name="Toyoda A."/>
            <person name="Kunieda T."/>
        </authorList>
    </citation>
    <scope>NUCLEOTIDE SEQUENCE [LARGE SCALE GENOMIC DNA]</scope>
    <source>
        <strain evidence="2 3">YOKOZUNA-1</strain>
    </source>
</reference>
<evidence type="ECO:0000313" key="2">
    <source>
        <dbReference type="EMBL" id="GAU87117.1"/>
    </source>
</evidence>
<evidence type="ECO:0000313" key="3">
    <source>
        <dbReference type="Proteomes" id="UP000186922"/>
    </source>
</evidence>
<feature type="compositionally biased region" description="Basic and acidic residues" evidence="1">
    <location>
        <begin position="318"/>
        <end position="331"/>
    </location>
</feature>
<gene>
    <name evidence="2" type="primary">RvY_00014-1</name>
    <name evidence="2" type="synonym">RvY_00014.1</name>
    <name evidence="2" type="ORF">RvY_00014</name>
</gene>
<protein>
    <recommendedName>
        <fullName evidence="4">DUF4515 domain-containing protein</fullName>
    </recommendedName>
</protein>
<feature type="compositionally biased region" description="Pro residues" evidence="1">
    <location>
        <begin position="22"/>
        <end position="32"/>
    </location>
</feature>